<dbReference type="Proteomes" id="UP001302126">
    <property type="component" value="Unassembled WGS sequence"/>
</dbReference>
<accession>A0AAN6WLW8</accession>
<dbReference type="PANTHER" id="PTHR46082">
    <property type="entry name" value="ATP/GTP-BINDING PROTEIN-RELATED"/>
    <property type="match status" value="1"/>
</dbReference>
<dbReference type="Gene3D" id="3.40.50.300">
    <property type="entry name" value="P-loop containing nucleotide triphosphate hydrolases"/>
    <property type="match status" value="1"/>
</dbReference>
<dbReference type="InterPro" id="IPR027417">
    <property type="entry name" value="P-loop_NTPase"/>
</dbReference>
<keyword evidence="2" id="KW-1185">Reference proteome</keyword>
<sequence length="1010" mass="115637">MSDHLARLDAGKLLKGLEISLNALQRLDDNSTSSEPEVTALIEQLDDLVDIVRSFEQLSITERRRHSLRVRFVSPPALLHLQRVLESIADIIDECGPSLPLIESRATATRQREDLRYVTEENHGWYDETYLALKVHAAALRALSTAIDLINHQHNPYAEDDAKVREERSLASTRLHFQIGSLEQKLLALAIEVARAVTVYIPAKPNKYFFIARPARTYFTGRERQLAQLEEAFHNQTQQAQQRFVVYGLSGSGKSELAFKFADEYNHMFWGVFFVDASSRKNASSSYAEIATIGGVEPNEKAAKHWLATREPHVRWLLIIDNADDDEIRLEDLFPGGNNGCVLVTTRNPAHMTHGNAGQRSLELRSMEPKEAEALIIKAAEQPHPWPDSVVESEDHICKALGFLPLALVQAAKAILKGGCEWAEYLNYYHRKIEKLRRDLHGRGRRASRGRSRHTEDDRSFAVFSTYEILYEGLVNSGKEHYQDAVELLHVFSFFHFQNIRFDVLVTAALNPLKEEDQQEVDGKVESETPKRLPKVRAKPWIMRLRELRAFVNIKLSGPTPLPSVIRHHGDLGLEDLDGEVQVRLRDALAVLIERSLWVRERPEMSTAHQALWCGVSLATLSSAIRMPPHGDSDIENAARRELLPHLRHARDYQSILDKRLRDNAQKAGPFSWALQESYGRPQVQQDVRFSRVYAETGHWIEAKELQERALAFVSVRLGPDHPIAIMVSMFLVKTLYDMSEMYQATKRQRETVRLCRQTWGDDHPLTLEVTELLGAALYMKGRWAEATQIHSSNLEKMKHLYGVKHEKYLRTLRNLARLRYRYMDYDTATAMHQSAWEGMKETLGATHLETLTCLEDLAMSYLRHEDDSTPPETAKEQLRASFQNMTFIHQQRKEGLGTEHPYTLLMMHTEVLSRLERYQDAEEIFRHLVDKSLYRPFTDEDGDHPDRLSTLWLCANCFDKQGKFEEALSMCHDILKGLATIGGNGLGMRHKMLGKIQAKAQELEKRVGR</sequence>
<dbReference type="EMBL" id="MU864484">
    <property type="protein sequence ID" value="KAK4184533.1"/>
    <property type="molecule type" value="Genomic_DNA"/>
</dbReference>
<dbReference type="SUPFAM" id="SSF52540">
    <property type="entry name" value="P-loop containing nucleoside triphosphate hydrolases"/>
    <property type="match status" value="1"/>
</dbReference>
<proteinExistence type="predicted"/>
<organism evidence="1 2">
    <name type="scientific">Podospora australis</name>
    <dbReference type="NCBI Taxonomy" id="1536484"/>
    <lineage>
        <taxon>Eukaryota</taxon>
        <taxon>Fungi</taxon>
        <taxon>Dikarya</taxon>
        <taxon>Ascomycota</taxon>
        <taxon>Pezizomycotina</taxon>
        <taxon>Sordariomycetes</taxon>
        <taxon>Sordariomycetidae</taxon>
        <taxon>Sordariales</taxon>
        <taxon>Podosporaceae</taxon>
        <taxon>Podospora</taxon>
    </lineage>
</organism>
<dbReference type="SUPFAM" id="SSF48452">
    <property type="entry name" value="TPR-like"/>
    <property type="match status" value="2"/>
</dbReference>
<comment type="caution">
    <text evidence="1">The sequence shown here is derived from an EMBL/GenBank/DDBJ whole genome shotgun (WGS) entry which is preliminary data.</text>
</comment>
<reference evidence="1" key="1">
    <citation type="journal article" date="2023" name="Mol. Phylogenet. Evol.">
        <title>Genome-scale phylogeny and comparative genomics of the fungal order Sordariales.</title>
        <authorList>
            <person name="Hensen N."/>
            <person name="Bonometti L."/>
            <person name="Westerberg I."/>
            <person name="Brannstrom I.O."/>
            <person name="Guillou S."/>
            <person name="Cros-Aarteil S."/>
            <person name="Calhoun S."/>
            <person name="Haridas S."/>
            <person name="Kuo A."/>
            <person name="Mondo S."/>
            <person name="Pangilinan J."/>
            <person name="Riley R."/>
            <person name="LaButti K."/>
            <person name="Andreopoulos B."/>
            <person name="Lipzen A."/>
            <person name="Chen C."/>
            <person name="Yan M."/>
            <person name="Daum C."/>
            <person name="Ng V."/>
            <person name="Clum A."/>
            <person name="Steindorff A."/>
            <person name="Ohm R.A."/>
            <person name="Martin F."/>
            <person name="Silar P."/>
            <person name="Natvig D.O."/>
            <person name="Lalanne C."/>
            <person name="Gautier V."/>
            <person name="Ament-Velasquez S.L."/>
            <person name="Kruys A."/>
            <person name="Hutchinson M.I."/>
            <person name="Powell A.J."/>
            <person name="Barry K."/>
            <person name="Miller A.N."/>
            <person name="Grigoriev I.V."/>
            <person name="Debuchy R."/>
            <person name="Gladieux P."/>
            <person name="Hiltunen Thoren M."/>
            <person name="Johannesson H."/>
        </authorList>
    </citation>
    <scope>NUCLEOTIDE SEQUENCE</scope>
    <source>
        <strain evidence="1">PSN309</strain>
    </source>
</reference>
<dbReference type="PANTHER" id="PTHR46082:SF6">
    <property type="entry name" value="AAA+ ATPASE DOMAIN-CONTAINING PROTEIN-RELATED"/>
    <property type="match status" value="1"/>
</dbReference>
<name>A0AAN6WLW8_9PEZI</name>
<reference evidence="1" key="2">
    <citation type="submission" date="2023-05" db="EMBL/GenBank/DDBJ databases">
        <authorList>
            <consortium name="Lawrence Berkeley National Laboratory"/>
            <person name="Steindorff A."/>
            <person name="Hensen N."/>
            <person name="Bonometti L."/>
            <person name="Westerberg I."/>
            <person name="Brannstrom I.O."/>
            <person name="Guillou S."/>
            <person name="Cros-Aarteil S."/>
            <person name="Calhoun S."/>
            <person name="Haridas S."/>
            <person name="Kuo A."/>
            <person name="Mondo S."/>
            <person name="Pangilinan J."/>
            <person name="Riley R."/>
            <person name="Labutti K."/>
            <person name="Andreopoulos B."/>
            <person name="Lipzen A."/>
            <person name="Chen C."/>
            <person name="Yanf M."/>
            <person name="Daum C."/>
            <person name="Ng V."/>
            <person name="Clum A."/>
            <person name="Ohm R."/>
            <person name="Martin F."/>
            <person name="Silar P."/>
            <person name="Natvig D."/>
            <person name="Lalanne C."/>
            <person name="Gautier V."/>
            <person name="Ament-Velasquez S.L."/>
            <person name="Kruys A."/>
            <person name="Hutchinson M.I."/>
            <person name="Powell A.J."/>
            <person name="Barry K."/>
            <person name="Miller A.N."/>
            <person name="Grigoriev I.V."/>
            <person name="Debuchy R."/>
            <person name="Gladieux P."/>
            <person name="Thoren M.H."/>
            <person name="Johannesson H."/>
        </authorList>
    </citation>
    <scope>NUCLEOTIDE SEQUENCE</scope>
    <source>
        <strain evidence="1">PSN309</strain>
    </source>
</reference>
<gene>
    <name evidence="1" type="ORF">QBC35DRAFT_525464</name>
</gene>
<evidence type="ECO:0008006" key="3">
    <source>
        <dbReference type="Google" id="ProtNLM"/>
    </source>
</evidence>
<dbReference type="InterPro" id="IPR053137">
    <property type="entry name" value="NLR-like"/>
</dbReference>
<dbReference type="Pfam" id="PF13374">
    <property type="entry name" value="TPR_10"/>
    <property type="match status" value="1"/>
</dbReference>
<evidence type="ECO:0000313" key="1">
    <source>
        <dbReference type="EMBL" id="KAK4184533.1"/>
    </source>
</evidence>
<dbReference type="InterPro" id="IPR011990">
    <property type="entry name" value="TPR-like_helical_dom_sf"/>
</dbReference>
<dbReference type="Pfam" id="PF13424">
    <property type="entry name" value="TPR_12"/>
    <property type="match status" value="1"/>
</dbReference>
<evidence type="ECO:0000313" key="2">
    <source>
        <dbReference type="Proteomes" id="UP001302126"/>
    </source>
</evidence>
<protein>
    <recommendedName>
        <fullName evidence="3">NB-ARC domain-containing protein</fullName>
    </recommendedName>
</protein>
<dbReference type="Gene3D" id="1.25.40.10">
    <property type="entry name" value="Tetratricopeptide repeat domain"/>
    <property type="match status" value="2"/>
</dbReference>
<dbReference type="AlphaFoldDB" id="A0AAN6WLW8"/>